<dbReference type="HOGENOM" id="CLU_3246684_0_0_9"/>
<dbReference type="KEGG" id="bqy:MUS_0753"/>
<dbReference type="PATRIC" id="fig|1126211.3.peg.725"/>
<gene>
    <name evidence="1" type="ORF">MUS_0753</name>
</gene>
<dbReference type="EMBL" id="CP003332">
    <property type="protein sequence ID" value="AFJ60814.1"/>
    <property type="molecule type" value="Genomic_DNA"/>
</dbReference>
<protein>
    <submittedName>
        <fullName evidence="1">Uncharacterized protein</fullName>
    </submittedName>
</protein>
<reference evidence="1 2" key="1">
    <citation type="journal article" date="2012" name="J. Biotechnol.">
        <title>Genome sequence of the plant growth promoting strain Bacillus amyloliquefaciens subsp. plantarum B9601-Y2 and expression of mersacidin and other secondary metabolites.</title>
        <authorList>
            <person name="He P."/>
            <person name="Hao K."/>
            <person name="Blom J."/>
            <person name="Ruckert C."/>
            <person name="Vater J."/>
            <person name="Mao Z."/>
            <person name="Wu Y."/>
            <person name="Hou M."/>
            <person name="He P."/>
            <person name="He Y."/>
            <person name="Borriss R."/>
        </authorList>
    </citation>
    <scope>NUCLEOTIDE SEQUENCE [LARGE SCALE GENOMIC DNA]</scope>
    <source>
        <strain evidence="1">Y2</strain>
    </source>
</reference>
<evidence type="ECO:0000313" key="2">
    <source>
        <dbReference type="Proteomes" id="UP000002878"/>
    </source>
</evidence>
<sequence>MMMKKRRALSPPFLFIWDQPRRIKVRKPSSSGSVSSKVNPAA</sequence>
<evidence type="ECO:0000313" key="1">
    <source>
        <dbReference type="EMBL" id="AFJ60814.1"/>
    </source>
</evidence>
<accession>I2C2E0</accession>
<name>I2C2E0_BACAY</name>
<dbReference type="Proteomes" id="UP000002878">
    <property type="component" value="Chromosome"/>
</dbReference>
<dbReference type="AlphaFoldDB" id="I2C2E0"/>
<organism evidence="1 2">
    <name type="scientific">Bacillus amyloliquefaciens (strain Y2)</name>
    <name type="common">Bacillus amyloliquefaciens subsp. plantarum (strain B9601-Y2)</name>
    <dbReference type="NCBI Taxonomy" id="1155777"/>
    <lineage>
        <taxon>Bacteria</taxon>
        <taxon>Bacillati</taxon>
        <taxon>Bacillota</taxon>
        <taxon>Bacilli</taxon>
        <taxon>Bacillales</taxon>
        <taxon>Bacillaceae</taxon>
        <taxon>Bacillus</taxon>
        <taxon>Bacillus amyloliquefaciens group</taxon>
    </lineage>
</organism>
<proteinExistence type="predicted"/>